<evidence type="ECO:0000313" key="3">
    <source>
        <dbReference type="Proteomes" id="UP001055955"/>
    </source>
</evidence>
<gene>
    <name evidence="2" type="ORF">MMH89_01030</name>
</gene>
<evidence type="ECO:0000313" key="2">
    <source>
        <dbReference type="EMBL" id="UTC24739.1"/>
    </source>
</evidence>
<reference evidence="2 3" key="1">
    <citation type="journal article" date="2022" name="Nat. Microbiol.">
        <title>The microbiome of a bacterivorous marine choanoflagellate contains a resource-demanding obligate bacterial associate.</title>
        <authorList>
            <person name="Needham D.M."/>
            <person name="Poirier C."/>
            <person name="Bachy C."/>
            <person name="George E.E."/>
            <person name="Wilken S."/>
            <person name="Yung C.C.M."/>
            <person name="Limardo A.J."/>
            <person name="Morando M."/>
            <person name="Sudek L."/>
            <person name="Malmstrom R.R."/>
            <person name="Keeling P.J."/>
            <person name="Santoro A.E."/>
            <person name="Worden A.Z."/>
        </authorList>
    </citation>
    <scope>NUCLEOTIDE SEQUENCE [LARGE SCALE GENOMIC DNA]</scope>
    <source>
        <strain evidence="2 3">Comchoano-1</strain>
    </source>
</reference>
<proteinExistence type="predicted"/>
<dbReference type="Gene3D" id="1.25.40.20">
    <property type="entry name" value="Ankyrin repeat-containing domain"/>
    <property type="match status" value="1"/>
</dbReference>
<evidence type="ECO:0000256" key="1">
    <source>
        <dbReference type="PROSITE-ProRule" id="PRU00023"/>
    </source>
</evidence>
<sequence>MKDRTPLILAIISKSDGSLECVNILLSAGADVSICNAEGNSAYQLAVNCGRANNPAWEEVLTILEKPTLAQEGQEDKRVLRP</sequence>
<name>A0ABY5DMH4_9GAMM</name>
<dbReference type="Proteomes" id="UP001055955">
    <property type="component" value="Chromosome"/>
</dbReference>
<dbReference type="InterPro" id="IPR002110">
    <property type="entry name" value="Ankyrin_rpt"/>
</dbReference>
<dbReference type="RefSeq" id="WP_258568528.1">
    <property type="nucleotide sequence ID" value="NZ_CP092900.1"/>
</dbReference>
<organism evidence="2 3">
    <name type="scientific">Candidatus Comchoanobacter bicostacola</name>
    <dbReference type="NCBI Taxonomy" id="2919598"/>
    <lineage>
        <taxon>Bacteria</taxon>
        <taxon>Pseudomonadati</taxon>
        <taxon>Pseudomonadota</taxon>
        <taxon>Gammaproteobacteria</taxon>
        <taxon>Candidatus Comchoanobacterales</taxon>
        <taxon>Candidatus Comchoanobacteraceae</taxon>
        <taxon>Candidatus Comchoanobacter</taxon>
    </lineage>
</organism>
<accession>A0ABY5DMH4</accession>
<dbReference type="SMART" id="SM00248">
    <property type="entry name" value="ANK"/>
    <property type="match status" value="1"/>
</dbReference>
<dbReference type="PROSITE" id="PS50088">
    <property type="entry name" value="ANK_REPEAT"/>
    <property type="match status" value="1"/>
</dbReference>
<dbReference type="Pfam" id="PF00023">
    <property type="entry name" value="Ank"/>
    <property type="match status" value="1"/>
</dbReference>
<dbReference type="SUPFAM" id="SSF48403">
    <property type="entry name" value="Ankyrin repeat"/>
    <property type="match status" value="1"/>
</dbReference>
<dbReference type="EMBL" id="CP092900">
    <property type="protein sequence ID" value="UTC24739.1"/>
    <property type="molecule type" value="Genomic_DNA"/>
</dbReference>
<feature type="repeat" description="ANK" evidence="1">
    <location>
        <begin position="2"/>
        <end position="37"/>
    </location>
</feature>
<protein>
    <submittedName>
        <fullName evidence="2">Ankyrin repeat domain-containing protein</fullName>
    </submittedName>
</protein>
<keyword evidence="3" id="KW-1185">Reference proteome</keyword>
<keyword evidence="1" id="KW-0040">ANK repeat</keyword>
<dbReference type="InterPro" id="IPR036770">
    <property type="entry name" value="Ankyrin_rpt-contain_sf"/>
</dbReference>